<keyword evidence="1" id="KW-0540">Nuclease</keyword>
<keyword evidence="2" id="KW-1185">Reference proteome</keyword>
<keyword evidence="1" id="KW-0255">Endonuclease</keyword>
<keyword evidence="1" id="KW-0378">Hydrolase</keyword>
<dbReference type="AlphaFoldDB" id="A0A916TUV7"/>
<evidence type="ECO:0000313" key="1">
    <source>
        <dbReference type="EMBL" id="GGC12645.1"/>
    </source>
</evidence>
<protein>
    <submittedName>
        <fullName evidence="1">Single-stranded DNA endonuclease</fullName>
    </submittedName>
</protein>
<dbReference type="Proteomes" id="UP000608154">
    <property type="component" value="Unassembled WGS sequence"/>
</dbReference>
<name>A0A916TUV7_9SPHN</name>
<proteinExistence type="predicted"/>
<sequence>MKLLTTSIRDQLLRNGRLREERAREGQSEPDFLPVVKLFTPDANCTWLLTELDPEDPDIAFGLCDLGMGCPELGSVRISELESVRGRLGLPVERDRHFSASHTLGTYARASWNECAITERREALDHAASVAAGGAA</sequence>
<reference evidence="1" key="2">
    <citation type="submission" date="2020-09" db="EMBL/GenBank/DDBJ databases">
        <authorList>
            <person name="Sun Q."/>
            <person name="Zhou Y."/>
        </authorList>
    </citation>
    <scope>NUCLEOTIDE SEQUENCE</scope>
    <source>
        <strain evidence="1">CGMCC 1.15095</strain>
    </source>
</reference>
<gene>
    <name evidence="1" type="ORF">GCM10011494_34350</name>
</gene>
<dbReference type="GO" id="GO:0004519">
    <property type="term" value="F:endonuclease activity"/>
    <property type="evidence" value="ECO:0007669"/>
    <property type="project" value="UniProtKB-KW"/>
</dbReference>
<dbReference type="Pfam" id="PF11171">
    <property type="entry name" value="DUF2958"/>
    <property type="match status" value="1"/>
</dbReference>
<organism evidence="1 2">
    <name type="scientific">Novosphingobium endophyticum</name>
    <dbReference type="NCBI Taxonomy" id="1955250"/>
    <lineage>
        <taxon>Bacteria</taxon>
        <taxon>Pseudomonadati</taxon>
        <taxon>Pseudomonadota</taxon>
        <taxon>Alphaproteobacteria</taxon>
        <taxon>Sphingomonadales</taxon>
        <taxon>Sphingomonadaceae</taxon>
        <taxon>Novosphingobium</taxon>
    </lineage>
</organism>
<reference evidence="1" key="1">
    <citation type="journal article" date="2014" name="Int. J. Syst. Evol. Microbiol.">
        <title>Complete genome sequence of Corynebacterium casei LMG S-19264T (=DSM 44701T), isolated from a smear-ripened cheese.</title>
        <authorList>
            <consortium name="US DOE Joint Genome Institute (JGI-PGF)"/>
            <person name="Walter F."/>
            <person name="Albersmeier A."/>
            <person name="Kalinowski J."/>
            <person name="Ruckert C."/>
        </authorList>
    </citation>
    <scope>NUCLEOTIDE SEQUENCE</scope>
    <source>
        <strain evidence="1">CGMCC 1.15095</strain>
    </source>
</reference>
<evidence type="ECO:0000313" key="2">
    <source>
        <dbReference type="Proteomes" id="UP000608154"/>
    </source>
</evidence>
<comment type="caution">
    <text evidence="1">The sequence shown here is derived from an EMBL/GenBank/DDBJ whole genome shotgun (WGS) entry which is preliminary data.</text>
</comment>
<accession>A0A916TUV7</accession>
<dbReference type="InterPro" id="IPR021341">
    <property type="entry name" value="DUF2958"/>
</dbReference>
<dbReference type="RefSeq" id="WP_188772791.1">
    <property type="nucleotide sequence ID" value="NZ_BMHK01000034.1"/>
</dbReference>
<dbReference type="EMBL" id="BMHK01000034">
    <property type="protein sequence ID" value="GGC12645.1"/>
    <property type="molecule type" value="Genomic_DNA"/>
</dbReference>